<dbReference type="PROSITE" id="PS00036">
    <property type="entry name" value="BZIP_BASIC"/>
    <property type="match status" value="1"/>
</dbReference>
<keyword evidence="10" id="KW-0175">Coiled coil</keyword>
<feature type="region of interest" description="Disordered" evidence="11">
    <location>
        <begin position="100"/>
        <end position="152"/>
    </location>
</feature>
<feature type="region of interest" description="Disordered" evidence="11">
    <location>
        <begin position="495"/>
        <end position="533"/>
    </location>
</feature>
<evidence type="ECO:0000259" key="13">
    <source>
        <dbReference type="PROSITE" id="PS50217"/>
    </source>
</evidence>
<accession>A0A9D3YJF6</accession>
<dbReference type="PROSITE" id="PS50157">
    <property type="entry name" value="ZINC_FINGER_C2H2_2"/>
    <property type="match status" value="1"/>
</dbReference>
<dbReference type="Proteomes" id="UP000828390">
    <property type="component" value="Unassembled WGS sequence"/>
</dbReference>
<keyword evidence="2" id="KW-0479">Metal-binding</keyword>
<dbReference type="SMART" id="SM00338">
    <property type="entry name" value="BRLZ"/>
    <property type="match status" value="1"/>
</dbReference>
<dbReference type="FunFam" id="1.20.5.170:FF:000010">
    <property type="entry name" value="Cyclic AMP-dependent transcription factor ATF-2"/>
    <property type="match status" value="1"/>
</dbReference>
<dbReference type="GO" id="GO:0005634">
    <property type="term" value="C:nucleus"/>
    <property type="evidence" value="ECO:0007669"/>
    <property type="project" value="UniProtKB-SubCell"/>
</dbReference>
<feature type="compositionally biased region" description="Polar residues" evidence="11">
    <location>
        <begin position="180"/>
        <end position="204"/>
    </location>
</feature>
<dbReference type="PROSITE" id="PS50217">
    <property type="entry name" value="BZIP"/>
    <property type="match status" value="1"/>
</dbReference>
<dbReference type="InterPro" id="IPR013087">
    <property type="entry name" value="Znf_C2H2_type"/>
</dbReference>
<dbReference type="Gene3D" id="3.30.160.60">
    <property type="entry name" value="Classic Zinc Finger"/>
    <property type="match status" value="1"/>
</dbReference>
<comment type="subcellular location">
    <subcellularLocation>
        <location evidence="1">Nucleus</location>
    </subcellularLocation>
</comment>
<dbReference type="OrthoDB" id="295274at2759"/>
<feature type="coiled-coil region" evidence="10">
    <location>
        <begin position="550"/>
        <end position="584"/>
    </location>
</feature>
<organism evidence="14 15">
    <name type="scientific">Dreissena polymorpha</name>
    <name type="common">Zebra mussel</name>
    <name type="synonym">Mytilus polymorpha</name>
    <dbReference type="NCBI Taxonomy" id="45954"/>
    <lineage>
        <taxon>Eukaryota</taxon>
        <taxon>Metazoa</taxon>
        <taxon>Spiralia</taxon>
        <taxon>Lophotrochozoa</taxon>
        <taxon>Mollusca</taxon>
        <taxon>Bivalvia</taxon>
        <taxon>Autobranchia</taxon>
        <taxon>Heteroconchia</taxon>
        <taxon>Euheterodonta</taxon>
        <taxon>Imparidentia</taxon>
        <taxon>Neoheterodontei</taxon>
        <taxon>Myida</taxon>
        <taxon>Dreissenoidea</taxon>
        <taxon>Dreissenidae</taxon>
        <taxon>Dreissena</taxon>
    </lineage>
</organism>
<keyword evidence="4" id="KW-0862">Zinc</keyword>
<evidence type="ECO:0000256" key="2">
    <source>
        <dbReference type="ARBA" id="ARBA00022723"/>
    </source>
</evidence>
<evidence type="ECO:0000256" key="7">
    <source>
        <dbReference type="ARBA" id="ARBA00023163"/>
    </source>
</evidence>
<evidence type="ECO:0000313" key="14">
    <source>
        <dbReference type="EMBL" id="KAH3701091.1"/>
    </source>
</evidence>
<evidence type="ECO:0000256" key="5">
    <source>
        <dbReference type="ARBA" id="ARBA00023015"/>
    </source>
</evidence>
<keyword evidence="5" id="KW-0805">Transcription regulation</keyword>
<dbReference type="SUPFAM" id="SSF57959">
    <property type="entry name" value="Leucine zipper domain"/>
    <property type="match status" value="1"/>
</dbReference>
<dbReference type="Gene3D" id="1.20.5.170">
    <property type="match status" value="1"/>
</dbReference>
<dbReference type="InterPro" id="IPR036236">
    <property type="entry name" value="Znf_C2H2_sf"/>
</dbReference>
<evidence type="ECO:0000256" key="8">
    <source>
        <dbReference type="ARBA" id="ARBA00023242"/>
    </source>
</evidence>
<evidence type="ECO:0008006" key="16">
    <source>
        <dbReference type="Google" id="ProtNLM"/>
    </source>
</evidence>
<keyword evidence="3 9" id="KW-0863">Zinc-finger</keyword>
<dbReference type="PROSITE" id="PS00028">
    <property type="entry name" value="ZINC_FINGER_C2H2_1"/>
    <property type="match status" value="1"/>
</dbReference>
<feature type="region of interest" description="Disordered" evidence="11">
    <location>
        <begin position="165"/>
        <end position="211"/>
    </location>
</feature>
<proteinExistence type="predicted"/>
<evidence type="ECO:0000256" key="4">
    <source>
        <dbReference type="ARBA" id="ARBA00022833"/>
    </source>
</evidence>
<dbReference type="InterPro" id="IPR004827">
    <property type="entry name" value="bZIP"/>
</dbReference>
<evidence type="ECO:0000259" key="12">
    <source>
        <dbReference type="PROSITE" id="PS50157"/>
    </source>
</evidence>
<sequence>MSEKSDDELPFVCNERGCGMRFTNEDHLSVHMKKHDLCLALCLTPGGISPSFGGLFTDQTPTPTKFLKSCEEIGLFQDLVHKNPFEDSFKKAMGDHGDNANLARSMSHTESGDLDTPKLSVPKILIGDNDTDDNTQDAVKPPKPPDITISSIVPKKRKKFLRTSFSQAVSTTSDEEDSIVGSTSTIESPSNKNNQTKTSQSLETGSDPESVPISAESMAEILMASVVSSTSSIVKTDAHARPVPSKIRKQEVKVSSAVSSSVSVAVVSNSGISQLATQPAQAVQSSPQMIVVLMQLPNGQTIPVQIPVSNIASSQPLQYLTAQSQNTPMILHQSNPVMAAAASNIGPQIVTNGNTQAAKFPILPNAGMSSTSNGGSVYITLPTTPTVAASPVGFSLQHCRTGAQILPNLGSQHQVMVLPTSSVVSSMQNMAPVASVSSSYQTAGSSGTTFSGSQSYTKERLKAAIKQQTTPTHIARAGNNLLSTLVLKIEPNTSVDTVSSSSNVTSPEDYSGREVDGADSNDDSESKRSKFLERNRAAAARCRQKRKKWVETLEKKASDLATVNNRLNSEINKLRSEVAGLKTLLLAHKDCPVTQQQRIHGQLGECDQLQIIEDSAEQATTLNMRNIVTSVDNESHSIISMPHSLPQLITPMTLKGNQSTAQTIVSLQQAATQSTMGLPVTLVHAGTSSGSHMTTAAGGMSHLSVITGPNTISLLPKILNFDGKLHIVTGSRT</sequence>
<dbReference type="GO" id="GO:0003700">
    <property type="term" value="F:DNA-binding transcription factor activity"/>
    <property type="evidence" value="ECO:0007669"/>
    <property type="project" value="InterPro"/>
</dbReference>
<evidence type="ECO:0000256" key="6">
    <source>
        <dbReference type="ARBA" id="ARBA00023125"/>
    </source>
</evidence>
<evidence type="ECO:0000256" key="9">
    <source>
        <dbReference type="PROSITE-ProRule" id="PRU00042"/>
    </source>
</evidence>
<reference evidence="14" key="2">
    <citation type="submission" date="2020-11" db="EMBL/GenBank/DDBJ databases">
        <authorList>
            <person name="McCartney M.A."/>
            <person name="Auch B."/>
            <person name="Kono T."/>
            <person name="Mallez S."/>
            <person name="Becker A."/>
            <person name="Gohl D.M."/>
            <person name="Silverstein K.A.T."/>
            <person name="Koren S."/>
            <person name="Bechman K.B."/>
            <person name="Herman A."/>
            <person name="Abrahante J.E."/>
            <person name="Garbe J."/>
        </authorList>
    </citation>
    <scope>NUCLEOTIDE SEQUENCE</scope>
    <source>
        <strain evidence="14">Duluth1</strain>
        <tissue evidence="14">Whole animal</tissue>
    </source>
</reference>
<protein>
    <recommendedName>
        <fullName evidence="16">Cyclic AMP-dependent transcription factor ATF-2</fullName>
    </recommendedName>
</protein>
<evidence type="ECO:0000256" key="1">
    <source>
        <dbReference type="ARBA" id="ARBA00004123"/>
    </source>
</evidence>
<dbReference type="FunFam" id="3.30.160.60:FF:000446">
    <property type="entry name" value="Zinc finger protein"/>
    <property type="match status" value="1"/>
</dbReference>
<feature type="compositionally biased region" description="Basic and acidic residues" evidence="11">
    <location>
        <begin position="524"/>
        <end position="533"/>
    </location>
</feature>
<evidence type="ECO:0000256" key="3">
    <source>
        <dbReference type="ARBA" id="ARBA00022771"/>
    </source>
</evidence>
<keyword evidence="15" id="KW-1185">Reference proteome</keyword>
<evidence type="ECO:0000256" key="11">
    <source>
        <dbReference type="SAM" id="MobiDB-lite"/>
    </source>
</evidence>
<gene>
    <name evidence="14" type="ORF">DPMN_076075</name>
</gene>
<dbReference type="SMART" id="SM00355">
    <property type="entry name" value="ZnF_C2H2"/>
    <property type="match status" value="1"/>
</dbReference>
<feature type="domain" description="BZIP" evidence="13">
    <location>
        <begin position="525"/>
        <end position="588"/>
    </location>
</feature>
<evidence type="ECO:0000313" key="15">
    <source>
        <dbReference type="Proteomes" id="UP000828390"/>
    </source>
</evidence>
<comment type="caution">
    <text evidence="14">The sequence shown here is derived from an EMBL/GenBank/DDBJ whole genome shotgun (WGS) entry which is preliminary data.</text>
</comment>
<feature type="domain" description="C2H2-type" evidence="12">
    <location>
        <begin position="11"/>
        <end position="35"/>
    </location>
</feature>
<reference evidence="14" key="1">
    <citation type="journal article" date="2019" name="bioRxiv">
        <title>The Genome of the Zebra Mussel, Dreissena polymorpha: A Resource for Invasive Species Research.</title>
        <authorList>
            <person name="McCartney M.A."/>
            <person name="Auch B."/>
            <person name="Kono T."/>
            <person name="Mallez S."/>
            <person name="Zhang Y."/>
            <person name="Obille A."/>
            <person name="Becker A."/>
            <person name="Abrahante J.E."/>
            <person name="Garbe J."/>
            <person name="Badalamenti J.P."/>
            <person name="Herman A."/>
            <person name="Mangelson H."/>
            <person name="Liachko I."/>
            <person name="Sullivan S."/>
            <person name="Sone E.D."/>
            <person name="Koren S."/>
            <person name="Silverstein K.A.T."/>
            <person name="Beckman K.B."/>
            <person name="Gohl D.M."/>
        </authorList>
    </citation>
    <scope>NUCLEOTIDE SEQUENCE</scope>
    <source>
        <strain evidence="14">Duluth1</strain>
        <tissue evidence="14">Whole animal</tissue>
    </source>
</reference>
<name>A0A9D3YJF6_DREPO</name>
<evidence type="ECO:0000256" key="10">
    <source>
        <dbReference type="SAM" id="Coils"/>
    </source>
</evidence>
<dbReference type="GO" id="GO:0008270">
    <property type="term" value="F:zinc ion binding"/>
    <property type="evidence" value="ECO:0007669"/>
    <property type="project" value="UniProtKB-KW"/>
</dbReference>
<dbReference type="CDD" id="cd14687">
    <property type="entry name" value="bZIP_ATF2"/>
    <property type="match status" value="1"/>
</dbReference>
<keyword evidence="6" id="KW-0238">DNA-binding</keyword>
<dbReference type="GO" id="GO:0003677">
    <property type="term" value="F:DNA binding"/>
    <property type="evidence" value="ECO:0007669"/>
    <property type="project" value="UniProtKB-KW"/>
</dbReference>
<dbReference type="InterPro" id="IPR046347">
    <property type="entry name" value="bZIP_sf"/>
</dbReference>
<feature type="compositionally biased region" description="Low complexity" evidence="11">
    <location>
        <begin position="495"/>
        <end position="506"/>
    </location>
</feature>
<keyword evidence="7" id="KW-0804">Transcription</keyword>
<dbReference type="SUPFAM" id="SSF57667">
    <property type="entry name" value="beta-beta-alpha zinc fingers"/>
    <property type="match status" value="1"/>
</dbReference>
<dbReference type="EMBL" id="JAIWYP010000015">
    <property type="protein sequence ID" value="KAH3701091.1"/>
    <property type="molecule type" value="Genomic_DNA"/>
</dbReference>
<keyword evidence="8" id="KW-0539">Nucleus</keyword>
<dbReference type="Pfam" id="PF00170">
    <property type="entry name" value="bZIP_1"/>
    <property type="match status" value="1"/>
</dbReference>
<dbReference type="PANTHER" id="PTHR19304">
    <property type="entry name" value="CYCLIC-AMP RESPONSE ELEMENT BINDING PROTEIN"/>
    <property type="match status" value="1"/>
</dbReference>
<dbReference type="InterPro" id="IPR051027">
    <property type="entry name" value="bZIP_transcription_factors"/>
</dbReference>
<dbReference type="AlphaFoldDB" id="A0A9D3YJF6"/>